<dbReference type="SUPFAM" id="SSF117396">
    <property type="entry name" value="TM1631-like"/>
    <property type="match status" value="1"/>
</dbReference>
<evidence type="ECO:0000313" key="3">
    <source>
        <dbReference type="Proteomes" id="UP000664417"/>
    </source>
</evidence>
<feature type="region of interest" description="Disordered" evidence="1">
    <location>
        <begin position="273"/>
        <end position="292"/>
    </location>
</feature>
<comment type="caution">
    <text evidence="2">The sequence shown here is derived from an EMBL/GenBank/DDBJ whole genome shotgun (WGS) entry which is preliminary data.</text>
</comment>
<dbReference type="InterPro" id="IPR002763">
    <property type="entry name" value="DUF72"/>
</dbReference>
<dbReference type="Gene3D" id="3.20.20.410">
    <property type="entry name" value="Protein of unknown function UPF0759"/>
    <property type="match status" value="1"/>
</dbReference>
<dbReference type="PANTHER" id="PTHR30348:SF9">
    <property type="entry name" value="UPF0759 PROTEIN YECE"/>
    <property type="match status" value="1"/>
</dbReference>
<dbReference type="EMBL" id="JAFREP010000020">
    <property type="protein sequence ID" value="MBO1320978.1"/>
    <property type="molecule type" value="Genomic_DNA"/>
</dbReference>
<evidence type="ECO:0000313" key="2">
    <source>
        <dbReference type="EMBL" id="MBO1320978.1"/>
    </source>
</evidence>
<dbReference type="InterPro" id="IPR036520">
    <property type="entry name" value="UPF0759_sf"/>
</dbReference>
<dbReference type="Pfam" id="PF01904">
    <property type="entry name" value="DUF72"/>
    <property type="match status" value="1"/>
</dbReference>
<protein>
    <submittedName>
        <fullName evidence="2">DUF72 domain-containing protein</fullName>
    </submittedName>
</protein>
<dbReference type="AlphaFoldDB" id="A0A8J7QMA4"/>
<dbReference type="PANTHER" id="PTHR30348">
    <property type="entry name" value="UNCHARACTERIZED PROTEIN YECE"/>
    <property type="match status" value="1"/>
</dbReference>
<keyword evidence="3" id="KW-1185">Reference proteome</keyword>
<dbReference type="Proteomes" id="UP000664417">
    <property type="component" value="Unassembled WGS sequence"/>
</dbReference>
<sequence length="292" mass="33911">MADSNPLFYSGCPMWANRDWVGRFFRSDCKPRDYLRQYASVFNSVEGNTTFYALPKADTVLQWRDAVPAHFRFCFKFPRIVSHDLQLLETDAECDAFFTRLLPLGRKLGPFFLQLPPSFCDGERLFTFLSRLPRDFEYAVEVRHPQWFQPDWERALDQMLIGQGVSRVFFDTHRLMALRDVDAAIATAQRKKPTVPRRTHPVGSTPILRFVGDPHIENDDAVVADWAAHVAAWIRQGRRPFVFLHQAPDDERAPELGRRFHQILRKQLAAVAPEPEWPVESEPPQEEQLSLF</sequence>
<dbReference type="RefSeq" id="WP_207860953.1">
    <property type="nucleotide sequence ID" value="NZ_JAFREP010000020.1"/>
</dbReference>
<evidence type="ECO:0000256" key="1">
    <source>
        <dbReference type="SAM" id="MobiDB-lite"/>
    </source>
</evidence>
<accession>A0A8J7QMA4</accession>
<gene>
    <name evidence="2" type="ORF">J3U88_21045</name>
</gene>
<name>A0A8J7QMA4_9BACT</name>
<proteinExistence type="predicted"/>
<reference evidence="2" key="1">
    <citation type="submission" date="2021-03" db="EMBL/GenBank/DDBJ databases">
        <authorList>
            <person name="Wang G."/>
        </authorList>
    </citation>
    <scope>NUCLEOTIDE SEQUENCE</scope>
    <source>
        <strain evidence="2">KCTC 12899</strain>
    </source>
</reference>
<organism evidence="2 3">
    <name type="scientific">Acanthopleuribacter pedis</name>
    <dbReference type="NCBI Taxonomy" id="442870"/>
    <lineage>
        <taxon>Bacteria</taxon>
        <taxon>Pseudomonadati</taxon>
        <taxon>Acidobacteriota</taxon>
        <taxon>Holophagae</taxon>
        <taxon>Acanthopleuribacterales</taxon>
        <taxon>Acanthopleuribacteraceae</taxon>
        <taxon>Acanthopleuribacter</taxon>
    </lineage>
</organism>